<dbReference type="SUPFAM" id="SSF103473">
    <property type="entry name" value="MFS general substrate transporter"/>
    <property type="match status" value="1"/>
</dbReference>
<keyword evidence="8" id="KW-1185">Reference proteome</keyword>
<feature type="transmembrane region" description="Helical" evidence="5">
    <location>
        <begin position="52"/>
        <end position="72"/>
    </location>
</feature>
<feature type="transmembrane region" description="Helical" evidence="5">
    <location>
        <begin position="352"/>
        <end position="374"/>
    </location>
</feature>
<comment type="subcellular location">
    <subcellularLocation>
        <location evidence="1">Cell membrane</location>
        <topology evidence="1">Multi-pass membrane protein</topology>
    </subcellularLocation>
</comment>
<dbReference type="Proteomes" id="UP001199469">
    <property type="component" value="Unassembled WGS sequence"/>
</dbReference>
<dbReference type="PROSITE" id="PS50850">
    <property type="entry name" value="MFS"/>
    <property type="match status" value="1"/>
</dbReference>
<dbReference type="Pfam" id="PF07690">
    <property type="entry name" value="MFS_1"/>
    <property type="match status" value="1"/>
</dbReference>
<comment type="caution">
    <text evidence="7">The sequence shown here is derived from an EMBL/GenBank/DDBJ whole genome shotgun (WGS) entry which is preliminary data.</text>
</comment>
<feature type="transmembrane region" description="Helical" evidence="5">
    <location>
        <begin position="104"/>
        <end position="125"/>
    </location>
</feature>
<dbReference type="InterPro" id="IPR020846">
    <property type="entry name" value="MFS_dom"/>
</dbReference>
<feature type="transmembrane region" description="Helical" evidence="5">
    <location>
        <begin position="205"/>
        <end position="227"/>
    </location>
</feature>
<proteinExistence type="predicted"/>
<dbReference type="InterPro" id="IPR011701">
    <property type="entry name" value="MFS"/>
</dbReference>
<evidence type="ECO:0000313" key="7">
    <source>
        <dbReference type="EMBL" id="MCD2195472.1"/>
    </source>
</evidence>
<reference evidence="7 8" key="1">
    <citation type="submission" date="2021-11" db="EMBL/GenBank/DDBJ databases">
        <title>Draft genome sequence of Actinomycetospora sp. SF1 isolated from the rhizosphere soil.</title>
        <authorList>
            <person name="Duangmal K."/>
            <person name="Chantavorakit T."/>
        </authorList>
    </citation>
    <scope>NUCLEOTIDE SEQUENCE [LARGE SCALE GENOMIC DNA]</scope>
    <source>
        <strain evidence="7 8">TBRC 5722</strain>
    </source>
</reference>
<feature type="transmembrane region" description="Helical" evidence="5">
    <location>
        <begin position="79"/>
        <end position="98"/>
    </location>
</feature>
<gene>
    <name evidence="7" type="ORF">LQ327_19050</name>
</gene>
<evidence type="ECO:0000259" key="6">
    <source>
        <dbReference type="PROSITE" id="PS50850"/>
    </source>
</evidence>
<evidence type="ECO:0000256" key="3">
    <source>
        <dbReference type="ARBA" id="ARBA00022989"/>
    </source>
</evidence>
<feature type="domain" description="Major facilitator superfamily (MFS) profile" evidence="6">
    <location>
        <begin position="9"/>
        <end position="378"/>
    </location>
</feature>
<feature type="transmembrane region" description="Helical" evidence="5">
    <location>
        <begin position="292"/>
        <end position="315"/>
    </location>
</feature>
<dbReference type="InterPro" id="IPR036259">
    <property type="entry name" value="MFS_trans_sf"/>
</dbReference>
<dbReference type="RefSeq" id="WP_230736612.1">
    <property type="nucleotide sequence ID" value="NZ_JAJNDB010000004.1"/>
</dbReference>
<keyword evidence="2 5" id="KW-0812">Transmembrane</keyword>
<evidence type="ECO:0000256" key="2">
    <source>
        <dbReference type="ARBA" id="ARBA00022692"/>
    </source>
</evidence>
<feature type="transmembrane region" description="Helical" evidence="5">
    <location>
        <begin position="242"/>
        <end position="262"/>
    </location>
</feature>
<feature type="transmembrane region" description="Helical" evidence="5">
    <location>
        <begin position="166"/>
        <end position="185"/>
    </location>
</feature>
<evidence type="ECO:0000256" key="1">
    <source>
        <dbReference type="ARBA" id="ARBA00004651"/>
    </source>
</evidence>
<accession>A0ABS8PC38</accession>
<keyword evidence="3 5" id="KW-1133">Transmembrane helix</keyword>
<feature type="transmembrane region" description="Helical" evidence="5">
    <location>
        <begin position="269"/>
        <end position="286"/>
    </location>
</feature>
<evidence type="ECO:0000256" key="4">
    <source>
        <dbReference type="ARBA" id="ARBA00023136"/>
    </source>
</evidence>
<feature type="transmembrane region" description="Helical" evidence="5">
    <location>
        <begin position="327"/>
        <end position="346"/>
    </location>
</feature>
<name>A0ABS8PC38_9PSEU</name>
<feature type="transmembrane region" description="Helical" evidence="5">
    <location>
        <begin position="137"/>
        <end position="160"/>
    </location>
</feature>
<keyword evidence="4 5" id="KW-0472">Membrane</keyword>
<dbReference type="Gene3D" id="1.20.1250.20">
    <property type="entry name" value="MFS general substrate transporter like domains"/>
    <property type="match status" value="2"/>
</dbReference>
<organism evidence="7 8">
    <name type="scientific">Actinomycetospora endophytica</name>
    <dbReference type="NCBI Taxonomy" id="2291215"/>
    <lineage>
        <taxon>Bacteria</taxon>
        <taxon>Bacillati</taxon>
        <taxon>Actinomycetota</taxon>
        <taxon>Actinomycetes</taxon>
        <taxon>Pseudonocardiales</taxon>
        <taxon>Pseudonocardiaceae</taxon>
        <taxon>Actinomycetospora</taxon>
    </lineage>
</organism>
<sequence length="378" mass="36789">MRAAEWRVGAAGAAVVGVAFGMGRFTFGLTLPGLRDDPSLSATGLPDPLLGLIAGGTFAGFLAGIVGAPLLAARRGPRAPTTVGGVCGAVGALLVVLAGSPGELAAGAVLAGSAAGWVWAPYSDIVEALARPVVRPGLLSAISTGTSGGLVLTGVVAIIAGEHWRAVWAATALASVAAALLNLAWVPTLPARSGGETRRLPWPALVAPAGYAVVYQAATALGFTYAADVARTTGLDADARPVLFVIIGVLGLAGLATGALSARLGPGRVAAGCLLVLGVALALFAVGDRSPALALLAAAVFAPVYMIGAATLAVWTSAVAPTDPGRALTATMVVGAVGAILAPVAVGGLTPALGLPALLATAGVLSAVVGLGLVRQAR</sequence>
<protein>
    <submittedName>
        <fullName evidence="7">MFS transporter</fullName>
    </submittedName>
</protein>
<evidence type="ECO:0000256" key="5">
    <source>
        <dbReference type="SAM" id="Phobius"/>
    </source>
</evidence>
<dbReference type="EMBL" id="JAJNDB010000004">
    <property type="protein sequence ID" value="MCD2195472.1"/>
    <property type="molecule type" value="Genomic_DNA"/>
</dbReference>
<evidence type="ECO:0000313" key="8">
    <source>
        <dbReference type="Proteomes" id="UP001199469"/>
    </source>
</evidence>